<dbReference type="RefSeq" id="WP_205407084.1">
    <property type="nucleotide sequence ID" value="NZ_CP022601.1"/>
</dbReference>
<evidence type="ECO:0000313" key="1">
    <source>
        <dbReference type="EMBL" id="AXJ12474.1"/>
    </source>
</evidence>
<sequence length="47" mass="5328">MFNKKTKVQKAFKIIAKFIDKANISDQEKKRLKGLLSNVEIYSGAGQ</sequence>
<dbReference type="EMBL" id="CP022601">
    <property type="protein sequence ID" value="AXJ12474.1"/>
    <property type="molecule type" value="Genomic_DNA"/>
</dbReference>
<name>A0A345VIG2_9STRE</name>
<dbReference type="Proteomes" id="UP000255411">
    <property type="component" value="Chromosome"/>
</dbReference>
<organism evidence="2 3">
    <name type="scientific">Streptococcus pluranimalium</name>
    <dbReference type="NCBI Taxonomy" id="82348"/>
    <lineage>
        <taxon>Bacteria</taxon>
        <taxon>Bacillati</taxon>
        <taxon>Bacillota</taxon>
        <taxon>Bacilli</taxon>
        <taxon>Lactobacillales</taxon>
        <taxon>Streptococcaceae</taxon>
        <taxon>Streptococcus</taxon>
    </lineage>
</organism>
<evidence type="ECO:0000313" key="3">
    <source>
        <dbReference type="Proteomes" id="UP000255411"/>
    </source>
</evidence>
<dbReference type="AlphaFoldDB" id="A0A345VIG2"/>
<dbReference type="EMBL" id="CP022601">
    <property type="protein sequence ID" value="AXJ12514.1"/>
    <property type="molecule type" value="Genomic_DNA"/>
</dbReference>
<evidence type="ECO:0000313" key="2">
    <source>
        <dbReference type="EMBL" id="AXJ12514.1"/>
    </source>
</evidence>
<gene>
    <name evidence="1" type="ORF">Sp14A_05440</name>
    <name evidence="2" type="ORF">Sp14A_05840</name>
</gene>
<proteinExistence type="predicted"/>
<reference evidence="2 3" key="1">
    <citation type="submission" date="2017-07" db="EMBL/GenBank/DDBJ databases">
        <title>Streptococcus pluranimalium as cause of bovine abortion.</title>
        <authorList>
            <person name="Rodriguez Campos S."/>
            <person name="Gobeli Brawand S."/>
            <person name="Brodard I."/>
            <person name="Rychener L."/>
            <person name="Perreten V."/>
        </authorList>
    </citation>
    <scope>NUCLEOTIDE SEQUENCE [LARGE SCALE GENOMIC DNA]</scope>
    <source>
        <strain evidence="2 3">14A0014</strain>
    </source>
</reference>
<protein>
    <submittedName>
        <fullName evidence="2">Uncharacterized protein</fullName>
    </submittedName>
</protein>
<accession>A0A345VIG2</accession>